<feature type="non-terminal residue" evidence="4">
    <location>
        <position position="187"/>
    </location>
</feature>
<keyword evidence="5" id="KW-1185">Reference proteome</keyword>
<comment type="caution">
    <text evidence="4">The sequence shown here is derived from an EMBL/GenBank/DDBJ whole genome shotgun (WGS) entry which is preliminary data.</text>
</comment>
<dbReference type="Gene3D" id="3.90.79.10">
    <property type="entry name" value="Nucleoside Triphosphate Pyrophosphohydrolase"/>
    <property type="match status" value="1"/>
</dbReference>
<dbReference type="Pfam" id="PF00293">
    <property type="entry name" value="NUDIX"/>
    <property type="match status" value="1"/>
</dbReference>
<dbReference type="PANTHER" id="PTHR43046">
    <property type="entry name" value="GDP-MANNOSE MANNOSYL HYDROLASE"/>
    <property type="match status" value="1"/>
</dbReference>
<feature type="domain" description="Nudix hydrolase" evidence="3">
    <location>
        <begin position="18"/>
        <end position="153"/>
    </location>
</feature>
<evidence type="ECO:0000313" key="5">
    <source>
        <dbReference type="Proteomes" id="UP001596956"/>
    </source>
</evidence>
<proteinExistence type="predicted"/>
<sequence length="187" mass="20368">MSDGDGWVTLPDGSRRWGRFGSAGLLLRAPDQRGAGDVRVLMQHRAVWSHQGGTWGVPGGARNSDETPVQAALREFGEEVAGDPGSIELIGLHRQEHTVWRYDTVLARAAAGRRLEAANWESDEVRWVGVGEVPNLRLLPAFGRTWPLLREALGRRLAVHVDASTVLPAEDAESVVRLRDALADLAA</sequence>
<gene>
    <name evidence="4" type="ORF">ACFQZU_15520</name>
</gene>
<dbReference type="InterPro" id="IPR000086">
    <property type="entry name" value="NUDIX_hydrolase_dom"/>
</dbReference>
<dbReference type="InterPro" id="IPR015797">
    <property type="entry name" value="NUDIX_hydrolase-like_dom_sf"/>
</dbReference>
<organism evidence="4 5">
    <name type="scientific">Streptomonospora algeriensis</name>
    <dbReference type="NCBI Taxonomy" id="995084"/>
    <lineage>
        <taxon>Bacteria</taxon>
        <taxon>Bacillati</taxon>
        <taxon>Actinomycetota</taxon>
        <taxon>Actinomycetes</taxon>
        <taxon>Streptosporangiales</taxon>
        <taxon>Nocardiopsidaceae</taxon>
        <taxon>Streptomonospora</taxon>
    </lineage>
</organism>
<evidence type="ECO:0000256" key="1">
    <source>
        <dbReference type="ARBA" id="ARBA00001946"/>
    </source>
</evidence>
<dbReference type="SUPFAM" id="SSF55811">
    <property type="entry name" value="Nudix"/>
    <property type="match status" value="1"/>
</dbReference>
<comment type="cofactor">
    <cofactor evidence="1">
        <name>Mg(2+)</name>
        <dbReference type="ChEBI" id="CHEBI:18420"/>
    </cofactor>
</comment>
<dbReference type="CDD" id="cd18877">
    <property type="entry name" value="NUDIX_Hydrolase"/>
    <property type="match status" value="1"/>
</dbReference>
<evidence type="ECO:0000313" key="4">
    <source>
        <dbReference type="EMBL" id="MFD0802719.1"/>
    </source>
</evidence>
<dbReference type="PROSITE" id="PS51462">
    <property type="entry name" value="NUDIX"/>
    <property type="match status" value="1"/>
</dbReference>
<evidence type="ECO:0000259" key="3">
    <source>
        <dbReference type="PROSITE" id="PS51462"/>
    </source>
</evidence>
<reference evidence="5" key="1">
    <citation type="journal article" date="2019" name="Int. J. Syst. Evol. Microbiol.">
        <title>The Global Catalogue of Microorganisms (GCM) 10K type strain sequencing project: providing services to taxonomists for standard genome sequencing and annotation.</title>
        <authorList>
            <consortium name="The Broad Institute Genomics Platform"/>
            <consortium name="The Broad Institute Genome Sequencing Center for Infectious Disease"/>
            <person name="Wu L."/>
            <person name="Ma J."/>
        </authorList>
    </citation>
    <scope>NUCLEOTIDE SEQUENCE [LARGE SCALE GENOMIC DNA]</scope>
    <source>
        <strain evidence="5">CCUG 63369</strain>
    </source>
</reference>
<dbReference type="Proteomes" id="UP001596956">
    <property type="component" value="Unassembled WGS sequence"/>
</dbReference>
<protein>
    <submittedName>
        <fullName evidence="4">NUDIX domain-containing protein</fullName>
    </submittedName>
</protein>
<dbReference type="PANTHER" id="PTHR43046:SF2">
    <property type="entry name" value="8-OXO-DGTP DIPHOSPHATASE-RELATED"/>
    <property type="match status" value="1"/>
</dbReference>
<keyword evidence="2" id="KW-0378">Hydrolase</keyword>
<name>A0ABW3BI44_9ACTN</name>
<accession>A0ABW3BI44</accession>
<evidence type="ECO:0000256" key="2">
    <source>
        <dbReference type="ARBA" id="ARBA00022801"/>
    </source>
</evidence>
<dbReference type="EMBL" id="JBHTHR010000571">
    <property type="protein sequence ID" value="MFD0802719.1"/>
    <property type="molecule type" value="Genomic_DNA"/>
</dbReference>